<dbReference type="PANTHER" id="PTHR33164">
    <property type="entry name" value="TRANSCRIPTIONAL REGULATOR, MARR FAMILY"/>
    <property type="match status" value="1"/>
</dbReference>
<dbReference type="InterPro" id="IPR039422">
    <property type="entry name" value="MarR/SlyA-like"/>
</dbReference>
<dbReference type="Pfam" id="PF12802">
    <property type="entry name" value="MarR_2"/>
    <property type="match status" value="1"/>
</dbReference>
<dbReference type="GO" id="GO:0003700">
    <property type="term" value="F:DNA-binding transcription factor activity"/>
    <property type="evidence" value="ECO:0007669"/>
    <property type="project" value="InterPro"/>
</dbReference>
<evidence type="ECO:0000313" key="2">
    <source>
        <dbReference type="EMBL" id="MBE5040591.1"/>
    </source>
</evidence>
<dbReference type="PROSITE" id="PS50995">
    <property type="entry name" value="HTH_MARR_2"/>
    <property type="match status" value="1"/>
</dbReference>
<dbReference type="PANTHER" id="PTHR33164:SF57">
    <property type="entry name" value="MARR-FAMILY TRANSCRIPTIONAL REGULATOR"/>
    <property type="match status" value="1"/>
</dbReference>
<name>A0A9D5LYY0_9FIRM</name>
<dbReference type="Gene3D" id="1.10.10.10">
    <property type="entry name" value="Winged helix-like DNA-binding domain superfamily/Winged helix DNA-binding domain"/>
    <property type="match status" value="1"/>
</dbReference>
<dbReference type="AlphaFoldDB" id="A0A9D5LYY0"/>
<accession>A0A9D5LYY0</accession>
<proteinExistence type="predicted"/>
<comment type="caution">
    <text evidence="2">The sequence shown here is derived from an EMBL/GenBank/DDBJ whole genome shotgun (WGS) entry which is preliminary data.</text>
</comment>
<organism evidence="2 3">
    <name type="scientific">Ructibacterium gallinarum</name>
    <dbReference type="NCBI Taxonomy" id="2779355"/>
    <lineage>
        <taxon>Bacteria</taxon>
        <taxon>Bacillati</taxon>
        <taxon>Bacillota</taxon>
        <taxon>Clostridia</taxon>
        <taxon>Eubacteriales</taxon>
        <taxon>Oscillospiraceae</taxon>
        <taxon>Ructibacterium</taxon>
    </lineage>
</organism>
<dbReference type="Proteomes" id="UP000806542">
    <property type="component" value="Unassembled WGS sequence"/>
</dbReference>
<evidence type="ECO:0000313" key="3">
    <source>
        <dbReference type="Proteomes" id="UP000806542"/>
    </source>
</evidence>
<feature type="domain" description="HTH marR-type" evidence="1">
    <location>
        <begin position="1"/>
        <end position="137"/>
    </location>
</feature>
<gene>
    <name evidence="2" type="ORF">INF28_08970</name>
</gene>
<dbReference type="RefSeq" id="WP_226393142.1">
    <property type="nucleotide sequence ID" value="NZ_JADCKB010000018.1"/>
</dbReference>
<reference evidence="2" key="1">
    <citation type="submission" date="2020-10" db="EMBL/GenBank/DDBJ databases">
        <title>ChiBAC.</title>
        <authorList>
            <person name="Zenner C."/>
            <person name="Hitch T.C.A."/>
            <person name="Clavel T."/>
        </authorList>
    </citation>
    <scope>NUCLEOTIDE SEQUENCE</scope>
    <source>
        <strain evidence="2">DSM 107454</strain>
    </source>
</reference>
<dbReference type="SMART" id="SM00347">
    <property type="entry name" value="HTH_MARR"/>
    <property type="match status" value="1"/>
</dbReference>
<protein>
    <submittedName>
        <fullName evidence="2">Winged helix-turn-helix transcriptional regulator</fullName>
    </submittedName>
</protein>
<keyword evidence="3" id="KW-1185">Reference proteome</keyword>
<dbReference type="InterPro" id="IPR036388">
    <property type="entry name" value="WH-like_DNA-bd_sf"/>
</dbReference>
<dbReference type="EMBL" id="JADCKB010000018">
    <property type="protein sequence ID" value="MBE5040591.1"/>
    <property type="molecule type" value="Genomic_DNA"/>
</dbReference>
<dbReference type="SUPFAM" id="SSF46785">
    <property type="entry name" value="Winged helix' DNA-binding domain"/>
    <property type="match status" value="1"/>
</dbReference>
<dbReference type="GO" id="GO:0006950">
    <property type="term" value="P:response to stress"/>
    <property type="evidence" value="ECO:0007669"/>
    <property type="project" value="TreeGrafter"/>
</dbReference>
<dbReference type="InterPro" id="IPR000835">
    <property type="entry name" value="HTH_MarR-typ"/>
</dbReference>
<sequence>MNYQKSAQELLSIMISSEQNGDSIQPYVSELVRGELAVLIFLLDGHNGASANDISRKFQINTSRVAAILNSLCKKGYAVRQKHPADRRKIRVYATESGREFALLRRDEVLGHICCFLKKLGEEDAKEHIRIMRKIMNILN</sequence>
<dbReference type="InterPro" id="IPR036390">
    <property type="entry name" value="WH_DNA-bd_sf"/>
</dbReference>
<evidence type="ECO:0000259" key="1">
    <source>
        <dbReference type="PROSITE" id="PS50995"/>
    </source>
</evidence>